<dbReference type="PANTHER" id="PTHR10829:SF1">
    <property type="entry name" value="DREBRIN"/>
    <property type="match status" value="1"/>
</dbReference>
<feature type="region of interest" description="Disordered" evidence="15">
    <location>
        <begin position="299"/>
        <end position="447"/>
    </location>
</feature>
<dbReference type="GO" id="GO:0070161">
    <property type="term" value="C:anchoring junction"/>
    <property type="evidence" value="ECO:0007669"/>
    <property type="project" value="UniProtKB-SubCell"/>
</dbReference>
<sequence length="570" mass="63301">MAVNLGKNRLTLLTAYQDVIDETSDTDWALYTYEDETNDLTLAGSGGGGLPEIMLTFDNGRVMYGFCSLKDPTAALPRYILINWVGEDVPDARKCACASHVATIADFFQGVEVTVNASSLEDIDASAIGQRLTNGTAAVVASPVLSRLKPRDEDNKDVGTVYEKTNAEVEMKKINREEFWEQAKREEELRKEEEKKKAAEDRQRFEEERMELERKEQENREKRYREREQQIEEHRKKMVEEDEARERLQSQATIAAEMSIEDLNLDKKETEVEEAKAIIAQRSGNPREFFKQKERALTISVDTSPVSVHRSGDDDDDVDGDEASTERNLAAVSPIPKIVTTPIKEDFNREEDDSRDEWDSVPKQDQNQPAQESTPPKPVQSVAPQARDAAGFSVWESGTDSLVNLWDTSSGAPADPSQTPQTTQSSDLVDLMGDSAPPSSAAAVSRPQPLLSFDEMMDGTMCSVAATEDDPSSLVDVTGPDQMTLSYQHALQHAAGDGKEIEDGQLLMTNGETLLKEGTQASEGYFSQSQEEEFGQSECSAKPAPVFYNKPPEIDITCWDTDPVVEDDDD</sequence>
<dbReference type="GO" id="GO:0014069">
    <property type="term" value="C:postsynaptic density"/>
    <property type="evidence" value="ECO:0007669"/>
    <property type="project" value="TreeGrafter"/>
</dbReference>
<dbReference type="GO" id="GO:0048812">
    <property type="term" value="P:neuron projection morphogenesis"/>
    <property type="evidence" value="ECO:0007669"/>
    <property type="project" value="TreeGrafter"/>
</dbReference>
<name>A0AAV1PWY2_SCOSC</name>
<comment type="subcellular location">
    <subcellularLocation>
        <location evidence="2">Cell junction</location>
    </subcellularLocation>
    <subcellularLocation>
        <location evidence="1">Cell projection</location>
        <location evidence="1">Dendrite</location>
    </subcellularLocation>
    <subcellularLocation>
        <location evidence="4">Cell projection</location>
        <location evidence="4">Growth cone</location>
    </subcellularLocation>
    <subcellularLocation>
        <location evidence="3">Cytoplasm</location>
        <location evidence="3">Cell cortex</location>
    </subcellularLocation>
</comment>
<dbReference type="EMBL" id="CAWUFR010000299">
    <property type="protein sequence ID" value="CAK6975424.1"/>
    <property type="molecule type" value="Genomic_DNA"/>
</dbReference>
<keyword evidence="12" id="KW-0966">Cell projection</keyword>
<evidence type="ECO:0000256" key="12">
    <source>
        <dbReference type="ARBA" id="ARBA00023273"/>
    </source>
</evidence>
<dbReference type="GO" id="GO:0030426">
    <property type="term" value="C:growth cone"/>
    <property type="evidence" value="ECO:0007669"/>
    <property type="project" value="UniProtKB-SubCell"/>
</dbReference>
<evidence type="ECO:0000256" key="1">
    <source>
        <dbReference type="ARBA" id="ARBA00004279"/>
    </source>
</evidence>
<feature type="domain" description="ADF-H" evidence="16">
    <location>
        <begin position="2"/>
        <end position="133"/>
    </location>
</feature>
<feature type="compositionally biased region" description="Acidic residues" evidence="15">
    <location>
        <begin position="313"/>
        <end position="323"/>
    </location>
</feature>
<keyword evidence="11" id="KW-0009">Actin-binding</keyword>
<dbReference type="GO" id="GO:0051015">
    <property type="term" value="F:actin filament binding"/>
    <property type="evidence" value="ECO:0007669"/>
    <property type="project" value="TreeGrafter"/>
</dbReference>
<dbReference type="CDD" id="cd11281">
    <property type="entry name" value="ADF_drebrin_like"/>
    <property type="match status" value="1"/>
</dbReference>
<dbReference type="InterPro" id="IPR002108">
    <property type="entry name" value="ADF-H"/>
</dbReference>
<comment type="caution">
    <text evidence="17">The sequence shown here is derived from an EMBL/GenBank/DDBJ whole genome shotgun (WGS) entry which is preliminary data.</text>
</comment>
<evidence type="ECO:0000313" key="18">
    <source>
        <dbReference type="Proteomes" id="UP001314229"/>
    </source>
</evidence>
<evidence type="ECO:0000256" key="13">
    <source>
        <dbReference type="ARBA" id="ARBA00073040"/>
    </source>
</evidence>
<dbReference type="Pfam" id="PF00241">
    <property type="entry name" value="Cofilin_ADF"/>
    <property type="match status" value="1"/>
</dbReference>
<evidence type="ECO:0000256" key="15">
    <source>
        <dbReference type="SAM" id="MobiDB-lite"/>
    </source>
</evidence>
<gene>
    <name evidence="17" type="ORF">FSCOSCO3_A015750</name>
</gene>
<dbReference type="GO" id="GO:0030864">
    <property type="term" value="C:cortical actin cytoskeleton"/>
    <property type="evidence" value="ECO:0007669"/>
    <property type="project" value="TreeGrafter"/>
</dbReference>
<dbReference type="GO" id="GO:0061003">
    <property type="term" value="P:positive regulation of dendritic spine morphogenesis"/>
    <property type="evidence" value="ECO:0007669"/>
    <property type="project" value="TreeGrafter"/>
</dbReference>
<keyword evidence="7" id="KW-0221">Differentiation</keyword>
<keyword evidence="10" id="KW-0007">Acetylation</keyword>
<proteinExistence type="predicted"/>
<dbReference type="InterPro" id="IPR029006">
    <property type="entry name" value="ADF-H/Gelsolin-like_dom_sf"/>
</dbReference>
<evidence type="ECO:0000256" key="2">
    <source>
        <dbReference type="ARBA" id="ARBA00004282"/>
    </source>
</evidence>
<keyword evidence="6" id="KW-0963">Cytoplasm</keyword>
<evidence type="ECO:0000256" key="3">
    <source>
        <dbReference type="ARBA" id="ARBA00004544"/>
    </source>
</evidence>
<keyword evidence="9" id="KW-0965">Cell junction</keyword>
<dbReference type="GO" id="GO:0030833">
    <property type="term" value="P:regulation of actin filament polymerization"/>
    <property type="evidence" value="ECO:0007669"/>
    <property type="project" value="TreeGrafter"/>
</dbReference>
<evidence type="ECO:0000256" key="14">
    <source>
        <dbReference type="ARBA" id="ARBA00076970"/>
    </source>
</evidence>
<evidence type="ECO:0000256" key="10">
    <source>
        <dbReference type="ARBA" id="ARBA00022990"/>
    </source>
</evidence>
<dbReference type="GO" id="GO:0030027">
    <property type="term" value="C:lamellipodium"/>
    <property type="evidence" value="ECO:0007669"/>
    <property type="project" value="TreeGrafter"/>
</dbReference>
<feature type="compositionally biased region" description="Low complexity" evidence="15">
    <location>
        <begin position="435"/>
        <end position="447"/>
    </location>
</feature>
<evidence type="ECO:0000256" key="7">
    <source>
        <dbReference type="ARBA" id="ARBA00022782"/>
    </source>
</evidence>
<dbReference type="GO" id="GO:0030425">
    <property type="term" value="C:dendrite"/>
    <property type="evidence" value="ECO:0007669"/>
    <property type="project" value="UniProtKB-SubCell"/>
</dbReference>
<dbReference type="PANTHER" id="PTHR10829">
    <property type="entry name" value="CORTACTIN AND DREBRIN"/>
    <property type="match status" value="1"/>
</dbReference>
<dbReference type="GO" id="GO:0045211">
    <property type="term" value="C:postsynaptic membrane"/>
    <property type="evidence" value="ECO:0007669"/>
    <property type="project" value="TreeGrafter"/>
</dbReference>
<evidence type="ECO:0000256" key="9">
    <source>
        <dbReference type="ARBA" id="ARBA00022949"/>
    </source>
</evidence>
<evidence type="ECO:0000256" key="11">
    <source>
        <dbReference type="ARBA" id="ARBA00023203"/>
    </source>
</evidence>
<dbReference type="AlphaFoldDB" id="A0AAV1PWY2"/>
<dbReference type="SMART" id="SM00102">
    <property type="entry name" value="ADF"/>
    <property type="match status" value="1"/>
</dbReference>
<evidence type="ECO:0000256" key="6">
    <source>
        <dbReference type="ARBA" id="ARBA00022490"/>
    </source>
</evidence>
<accession>A0AAV1PWY2</accession>
<organism evidence="17 18">
    <name type="scientific">Scomber scombrus</name>
    <name type="common">Atlantic mackerel</name>
    <name type="synonym">Scomber vernalis</name>
    <dbReference type="NCBI Taxonomy" id="13677"/>
    <lineage>
        <taxon>Eukaryota</taxon>
        <taxon>Metazoa</taxon>
        <taxon>Chordata</taxon>
        <taxon>Craniata</taxon>
        <taxon>Vertebrata</taxon>
        <taxon>Euteleostomi</taxon>
        <taxon>Actinopterygii</taxon>
        <taxon>Neopterygii</taxon>
        <taxon>Teleostei</taxon>
        <taxon>Neoteleostei</taxon>
        <taxon>Acanthomorphata</taxon>
        <taxon>Pelagiaria</taxon>
        <taxon>Scombriformes</taxon>
        <taxon>Scombridae</taxon>
        <taxon>Scomber</taxon>
    </lineage>
</organism>
<feature type="compositionally biased region" description="Polar residues" evidence="15">
    <location>
        <begin position="363"/>
        <end position="374"/>
    </location>
</feature>
<keyword evidence="18" id="KW-1185">Reference proteome</keyword>
<evidence type="ECO:0000256" key="8">
    <source>
        <dbReference type="ARBA" id="ARBA00022902"/>
    </source>
</evidence>
<dbReference type="GO" id="GO:0045773">
    <property type="term" value="P:positive regulation of axon extension"/>
    <property type="evidence" value="ECO:0007669"/>
    <property type="project" value="TreeGrafter"/>
</dbReference>
<reference evidence="17 18" key="1">
    <citation type="submission" date="2024-01" db="EMBL/GenBank/DDBJ databases">
        <authorList>
            <person name="Alioto T."/>
            <person name="Alioto T."/>
            <person name="Gomez Garrido J."/>
        </authorList>
    </citation>
    <scope>NUCLEOTIDE SEQUENCE [LARGE SCALE GENOMIC DNA]</scope>
</reference>
<dbReference type="FunFam" id="3.40.20.10:FF:000032">
    <property type="entry name" value="Drebrin 1"/>
    <property type="match status" value="1"/>
</dbReference>
<dbReference type="GO" id="GO:0005884">
    <property type="term" value="C:actin filament"/>
    <property type="evidence" value="ECO:0007669"/>
    <property type="project" value="TreeGrafter"/>
</dbReference>
<protein>
    <recommendedName>
        <fullName evidence="13">Drebrin</fullName>
    </recommendedName>
    <alternativeName>
        <fullName evidence="14">Developmentally-regulated brain protein</fullName>
    </alternativeName>
</protein>
<feature type="region of interest" description="Disordered" evidence="15">
    <location>
        <begin position="185"/>
        <end position="229"/>
    </location>
</feature>
<feature type="compositionally biased region" description="Polar residues" evidence="15">
    <location>
        <begin position="396"/>
        <end position="427"/>
    </location>
</feature>
<evidence type="ECO:0000313" key="17">
    <source>
        <dbReference type="EMBL" id="CAK6975424.1"/>
    </source>
</evidence>
<keyword evidence="8" id="KW-0524">Neurogenesis</keyword>
<dbReference type="PROSITE" id="PS51263">
    <property type="entry name" value="ADF_H"/>
    <property type="match status" value="1"/>
</dbReference>
<evidence type="ECO:0000256" key="4">
    <source>
        <dbReference type="ARBA" id="ARBA00004624"/>
    </source>
</evidence>
<dbReference type="Proteomes" id="UP001314229">
    <property type="component" value="Unassembled WGS sequence"/>
</dbReference>
<evidence type="ECO:0000256" key="5">
    <source>
        <dbReference type="ARBA" id="ARBA00022473"/>
    </source>
</evidence>
<dbReference type="GO" id="GO:0098974">
    <property type="term" value="P:postsynaptic actin cytoskeleton organization"/>
    <property type="evidence" value="ECO:0007669"/>
    <property type="project" value="TreeGrafter"/>
</dbReference>
<evidence type="ECO:0000259" key="16">
    <source>
        <dbReference type="PROSITE" id="PS51263"/>
    </source>
</evidence>
<dbReference type="Gene3D" id="3.40.20.10">
    <property type="entry name" value="Severin"/>
    <property type="match status" value="1"/>
</dbReference>
<dbReference type="SUPFAM" id="SSF55753">
    <property type="entry name" value="Actin depolymerizing proteins"/>
    <property type="match status" value="1"/>
</dbReference>
<keyword evidence="5" id="KW-0217">Developmental protein</keyword>